<proteinExistence type="predicted"/>
<dbReference type="AlphaFoldDB" id="A0A9P5EB26"/>
<evidence type="ECO:0000256" key="1">
    <source>
        <dbReference type="SAM" id="Coils"/>
    </source>
</evidence>
<feature type="coiled-coil region" evidence="1">
    <location>
        <begin position="48"/>
        <end position="103"/>
    </location>
</feature>
<evidence type="ECO:0000313" key="3">
    <source>
        <dbReference type="Proteomes" id="UP000737391"/>
    </source>
</evidence>
<gene>
    <name evidence="2" type="ORF">FAGAP_9233</name>
</gene>
<dbReference type="EMBL" id="LUFC02000740">
    <property type="protein sequence ID" value="KAF4494633.1"/>
    <property type="molecule type" value="Genomic_DNA"/>
</dbReference>
<organism evidence="2 3">
    <name type="scientific">Fusarium agapanthi</name>
    <dbReference type="NCBI Taxonomy" id="1803897"/>
    <lineage>
        <taxon>Eukaryota</taxon>
        <taxon>Fungi</taxon>
        <taxon>Dikarya</taxon>
        <taxon>Ascomycota</taxon>
        <taxon>Pezizomycotina</taxon>
        <taxon>Sordariomycetes</taxon>
        <taxon>Hypocreomycetidae</taxon>
        <taxon>Hypocreales</taxon>
        <taxon>Nectriaceae</taxon>
        <taxon>Fusarium</taxon>
        <taxon>Fusarium fujikuroi species complex</taxon>
    </lineage>
</organism>
<evidence type="ECO:0000313" key="2">
    <source>
        <dbReference type="EMBL" id="KAF4494633.1"/>
    </source>
</evidence>
<keyword evidence="3" id="KW-1185">Reference proteome</keyword>
<name>A0A9P5EB26_9HYPO</name>
<protein>
    <submittedName>
        <fullName evidence="2">Uncharacterized protein</fullName>
    </submittedName>
</protein>
<accession>A0A9P5EB26</accession>
<reference evidence="2" key="1">
    <citation type="submission" date="2020-01" db="EMBL/GenBank/DDBJ databases">
        <title>Identification and distribution of gene clusters putatively required for synthesis of sphingolipid metabolism inhibitors in phylogenetically diverse species of the filamentous fungus Fusarium.</title>
        <authorList>
            <person name="Kim H.-S."/>
            <person name="Busman M."/>
            <person name="Brown D.W."/>
            <person name="Divon H."/>
            <person name="Uhlig S."/>
            <person name="Proctor R.H."/>
        </authorList>
    </citation>
    <scope>NUCLEOTIDE SEQUENCE</scope>
    <source>
        <strain evidence="2">NRRL 31653</strain>
    </source>
</reference>
<dbReference type="OrthoDB" id="5104574at2759"/>
<keyword evidence="1" id="KW-0175">Coiled coil</keyword>
<comment type="caution">
    <text evidence="2">The sequence shown here is derived from an EMBL/GenBank/DDBJ whole genome shotgun (WGS) entry which is preliminary data.</text>
</comment>
<sequence length="169" mass="18914">MSVAYRSTFSMSSTPEDGVQATFYEAPPDINDILRVKDEIIAKLMAGLAQATADKDDLQASFTQQEQDNAILDNVNDEQDVRIAELEASLTEQMDENRGLELEVKGSRDFNIILMNEIYRLRTKVSGQNKRLYDKKRAIHALDAQLAIWESVVDEDNASTNSDSSFTGC</sequence>
<dbReference type="Proteomes" id="UP000737391">
    <property type="component" value="Unassembled WGS sequence"/>
</dbReference>